<dbReference type="InterPro" id="IPR019758">
    <property type="entry name" value="Pept_S26A_signal_pept_1_CS"/>
</dbReference>
<dbReference type="SUPFAM" id="SSF51306">
    <property type="entry name" value="LexA/Signal peptidase"/>
    <property type="match status" value="1"/>
</dbReference>
<sequence>MYAPAVSEDKITDRPFYRSKGFELLVLIVVGVLVAAGVRTYLLQTFYIPSGSMENTLLLNDKVLVNKVLYRFREPHRGEVVVFQPPVAWGAGPAEQEYIKRIIGVGGDHVVCCDTQKRLTVNGQALDEDYLYPGDAPSDDTFDVTVPAGRLFVMGDHRSDSADSRAHLDSDLGTVPVDRVAGRAFAIYWPVSRWTSLSVPKTFEAVPAPAG</sequence>
<feature type="active site" evidence="6">
    <location>
        <position position="100"/>
    </location>
</feature>
<dbReference type="PRINTS" id="PR00727">
    <property type="entry name" value="LEADERPTASE"/>
</dbReference>
<feature type="domain" description="Peptidase S26" evidence="8">
    <location>
        <begin position="23"/>
        <end position="189"/>
    </location>
</feature>
<keyword evidence="5 7" id="KW-0378">Hydrolase</keyword>
<dbReference type="InterPro" id="IPR036286">
    <property type="entry name" value="LexA/Signal_pep-like_sf"/>
</dbReference>
<protein>
    <recommendedName>
        <fullName evidence="4 7">Signal peptidase I</fullName>
        <ecNumber evidence="4 7">3.4.21.89</ecNumber>
    </recommendedName>
</protein>
<keyword evidence="7" id="KW-0812">Transmembrane</keyword>
<evidence type="ECO:0000256" key="6">
    <source>
        <dbReference type="PIRSR" id="PIRSR600223-1"/>
    </source>
</evidence>
<evidence type="ECO:0000313" key="9">
    <source>
        <dbReference type="EMBL" id="SNR29337.1"/>
    </source>
</evidence>
<dbReference type="RefSeq" id="WP_089291434.1">
    <property type="nucleotide sequence ID" value="NZ_BOMU01000005.1"/>
</dbReference>
<evidence type="ECO:0000259" key="8">
    <source>
        <dbReference type="Pfam" id="PF10502"/>
    </source>
</evidence>
<keyword evidence="7" id="KW-0472">Membrane</keyword>
<proteinExistence type="inferred from homology"/>
<dbReference type="GO" id="GO:0005886">
    <property type="term" value="C:plasma membrane"/>
    <property type="evidence" value="ECO:0007669"/>
    <property type="project" value="UniProtKB-SubCell"/>
</dbReference>
<reference evidence="9 10" key="1">
    <citation type="submission" date="2017-06" db="EMBL/GenBank/DDBJ databases">
        <authorList>
            <person name="Kim H.J."/>
            <person name="Triplett B.A."/>
        </authorList>
    </citation>
    <scope>NUCLEOTIDE SEQUENCE [LARGE SCALE GENOMIC DNA]</scope>
    <source>
        <strain evidence="9 10">DSM 43151</strain>
    </source>
</reference>
<evidence type="ECO:0000256" key="2">
    <source>
        <dbReference type="ARBA" id="ARBA00004401"/>
    </source>
</evidence>
<evidence type="ECO:0000313" key="10">
    <source>
        <dbReference type="Proteomes" id="UP000198415"/>
    </source>
</evidence>
<dbReference type="Pfam" id="PF10502">
    <property type="entry name" value="Peptidase_S26"/>
    <property type="match status" value="1"/>
</dbReference>
<dbReference type="CDD" id="cd06530">
    <property type="entry name" value="S26_SPase_I"/>
    <property type="match status" value="1"/>
</dbReference>
<dbReference type="OrthoDB" id="9815782at2"/>
<dbReference type="GO" id="GO:0004252">
    <property type="term" value="F:serine-type endopeptidase activity"/>
    <property type="evidence" value="ECO:0007669"/>
    <property type="project" value="InterPro"/>
</dbReference>
<keyword evidence="7" id="KW-1133">Transmembrane helix</keyword>
<keyword evidence="7" id="KW-0645">Protease</keyword>
<accession>A0A238V5P4</accession>
<evidence type="ECO:0000256" key="4">
    <source>
        <dbReference type="ARBA" id="ARBA00013208"/>
    </source>
</evidence>
<dbReference type="GO" id="GO:0006465">
    <property type="term" value="P:signal peptide processing"/>
    <property type="evidence" value="ECO:0007669"/>
    <property type="project" value="InterPro"/>
</dbReference>
<organism evidence="9 10">
    <name type="scientific">Actinoplanes regularis</name>
    <dbReference type="NCBI Taxonomy" id="52697"/>
    <lineage>
        <taxon>Bacteria</taxon>
        <taxon>Bacillati</taxon>
        <taxon>Actinomycetota</taxon>
        <taxon>Actinomycetes</taxon>
        <taxon>Micromonosporales</taxon>
        <taxon>Micromonosporaceae</taxon>
        <taxon>Actinoplanes</taxon>
    </lineage>
</organism>
<evidence type="ECO:0000256" key="3">
    <source>
        <dbReference type="ARBA" id="ARBA00009370"/>
    </source>
</evidence>
<dbReference type="Proteomes" id="UP000198415">
    <property type="component" value="Unassembled WGS sequence"/>
</dbReference>
<dbReference type="EC" id="3.4.21.89" evidence="4 7"/>
<dbReference type="EMBL" id="FZNR01000001">
    <property type="protein sequence ID" value="SNR29337.1"/>
    <property type="molecule type" value="Genomic_DNA"/>
</dbReference>
<evidence type="ECO:0000256" key="7">
    <source>
        <dbReference type="RuleBase" id="RU362042"/>
    </source>
</evidence>
<feature type="active site" evidence="6">
    <location>
        <position position="52"/>
    </location>
</feature>
<evidence type="ECO:0000256" key="5">
    <source>
        <dbReference type="ARBA" id="ARBA00022801"/>
    </source>
</evidence>
<evidence type="ECO:0000256" key="1">
    <source>
        <dbReference type="ARBA" id="ARBA00000677"/>
    </source>
</evidence>
<dbReference type="Gene3D" id="2.10.109.10">
    <property type="entry name" value="Umud Fragment, subunit A"/>
    <property type="match status" value="1"/>
</dbReference>
<gene>
    <name evidence="9" type="ORF">SAMN06264365_101681</name>
</gene>
<dbReference type="PANTHER" id="PTHR43390:SF1">
    <property type="entry name" value="CHLOROPLAST PROCESSING PEPTIDASE"/>
    <property type="match status" value="1"/>
</dbReference>
<name>A0A238V5P4_9ACTN</name>
<dbReference type="PANTHER" id="PTHR43390">
    <property type="entry name" value="SIGNAL PEPTIDASE I"/>
    <property type="match status" value="1"/>
</dbReference>
<dbReference type="PROSITE" id="PS00761">
    <property type="entry name" value="SPASE_I_3"/>
    <property type="match status" value="1"/>
</dbReference>
<dbReference type="NCBIfam" id="TIGR02227">
    <property type="entry name" value="sigpep_I_bact"/>
    <property type="match status" value="1"/>
</dbReference>
<feature type="transmembrane region" description="Helical" evidence="7">
    <location>
        <begin position="21"/>
        <end position="42"/>
    </location>
</feature>
<keyword evidence="10" id="KW-1185">Reference proteome</keyword>
<comment type="subcellular location">
    <subcellularLocation>
        <location evidence="2">Cell membrane</location>
        <topology evidence="2">Single-pass type II membrane protein</topology>
    </subcellularLocation>
    <subcellularLocation>
        <location evidence="7">Membrane</location>
        <topology evidence="7">Single-pass type II membrane protein</topology>
    </subcellularLocation>
</comment>
<dbReference type="AlphaFoldDB" id="A0A238V5P4"/>
<comment type="catalytic activity">
    <reaction evidence="1 7">
        <text>Cleavage of hydrophobic, N-terminal signal or leader sequences from secreted and periplasmic proteins.</text>
        <dbReference type="EC" id="3.4.21.89"/>
    </reaction>
</comment>
<dbReference type="InterPro" id="IPR019533">
    <property type="entry name" value="Peptidase_S26"/>
</dbReference>
<comment type="similarity">
    <text evidence="3 7">Belongs to the peptidase S26 family.</text>
</comment>
<dbReference type="InterPro" id="IPR000223">
    <property type="entry name" value="Pept_S26A_signal_pept_1"/>
</dbReference>
<dbReference type="GO" id="GO:0009003">
    <property type="term" value="F:signal peptidase activity"/>
    <property type="evidence" value="ECO:0007669"/>
    <property type="project" value="UniProtKB-EC"/>
</dbReference>